<dbReference type="Proteomes" id="UP001586593">
    <property type="component" value="Unassembled WGS sequence"/>
</dbReference>
<evidence type="ECO:0000313" key="2">
    <source>
        <dbReference type="Proteomes" id="UP001586593"/>
    </source>
</evidence>
<evidence type="ECO:0000313" key="1">
    <source>
        <dbReference type="EMBL" id="KAL1876877.1"/>
    </source>
</evidence>
<accession>A0ABR3XMU0</accession>
<reference evidence="1 2" key="1">
    <citation type="journal article" date="2024" name="Commun. Biol.">
        <title>Comparative genomic analysis of thermophilic fungi reveals convergent evolutionary adaptations and gene losses.</title>
        <authorList>
            <person name="Steindorff A.S."/>
            <person name="Aguilar-Pontes M.V."/>
            <person name="Robinson A.J."/>
            <person name="Andreopoulos B."/>
            <person name="LaButti K."/>
            <person name="Kuo A."/>
            <person name="Mondo S."/>
            <person name="Riley R."/>
            <person name="Otillar R."/>
            <person name="Haridas S."/>
            <person name="Lipzen A."/>
            <person name="Grimwood J."/>
            <person name="Schmutz J."/>
            <person name="Clum A."/>
            <person name="Reid I.D."/>
            <person name="Moisan M.C."/>
            <person name="Butler G."/>
            <person name="Nguyen T.T.M."/>
            <person name="Dewar K."/>
            <person name="Conant G."/>
            <person name="Drula E."/>
            <person name="Henrissat B."/>
            <person name="Hansel C."/>
            <person name="Singer S."/>
            <person name="Hutchinson M.I."/>
            <person name="de Vries R.P."/>
            <person name="Natvig D.O."/>
            <person name="Powell A.J."/>
            <person name="Tsang A."/>
            <person name="Grigoriev I.V."/>
        </authorList>
    </citation>
    <scope>NUCLEOTIDE SEQUENCE [LARGE SCALE GENOMIC DNA]</scope>
    <source>
        <strain evidence="1 2">ATCC 24622</strain>
    </source>
</reference>
<comment type="caution">
    <text evidence="1">The sequence shown here is derived from an EMBL/GenBank/DDBJ whole genome shotgun (WGS) entry which is preliminary data.</text>
</comment>
<organism evidence="1 2">
    <name type="scientific">Phialemonium thermophilum</name>
    <dbReference type="NCBI Taxonomy" id="223376"/>
    <lineage>
        <taxon>Eukaryota</taxon>
        <taxon>Fungi</taxon>
        <taxon>Dikarya</taxon>
        <taxon>Ascomycota</taxon>
        <taxon>Pezizomycotina</taxon>
        <taxon>Sordariomycetes</taxon>
        <taxon>Sordariomycetidae</taxon>
        <taxon>Cephalothecales</taxon>
        <taxon>Cephalothecaceae</taxon>
        <taxon>Phialemonium</taxon>
    </lineage>
</organism>
<proteinExistence type="predicted"/>
<gene>
    <name evidence="1" type="ORF">VTK73DRAFT_9030</name>
</gene>
<protein>
    <submittedName>
        <fullName evidence="1">Uncharacterized protein</fullName>
    </submittedName>
</protein>
<keyword evidence="2" id="KW-1185">Reference proteome</keyword>
<dbReference type="EMBL" id="JAZHXJ010000071">
    <property type="protein sequence ID" value="KAL1876877.1"/>
    <property type="molecule type" value="Genomic_DNA"/>
</dbReference>
<sequence length="356" mass="41688">MAKVGSLPIRIRDLRDILILEGTRAMKDSRTSKDSLTLTDHPTLRLSRVIIWFRDLMVHSPRLRRPMYRRHRMIHPHHLLPVHLLPAHLLRIHLRQVHLLQAHISLVLMVRPLLCMVPSLNPSMGKTSLPPTDKGRPRRTTTRLYTDRNLPFRMARVRPRLHLLMDGLPNISIHNTIQALMKVSITLRSRTASFRITVMVLLIMEYTAHRLPLFIIRACLFPMHIRHTIQLRMAHSRTTHLLMDMNNTNQCPKNQFSMAVIHPDSLNSLILPQFHLIEATMLLALELSLKDAFLRGRTSQAMQHRRHNQPVWGVRHHSELAQLQLVINIHQPSSRSPNHRLLHFKRLRLTEPERQQ</sequence>
<name>A0ABR3XMU0_9PEZI</name>